<dbReference type="Pfam" id="PF17253">
    <property type="entry name" value="DUF5320"/>
    <property type="match status" value="1"/>
</dbReference>
<dbReference type="Proteomes" id="UP000033847">
    <property type="component" value="Unassembled WGS sequence"/>
</dbReference>
<dbReference type="EMBL" id="LCCU01000005">
    <property type="protein sequence ID" value="KKS38839.1"/>
    <property type="molecule type" value="Genomic_DNA"/>
</dbReference>
<evidence type="ECO:0008006" key="5">
    <source>
        <dbReference type="Google" id="ProtNLM"/>
    </source>
</evidence>
<dbReference type="AlphaFoldDB" id="A0A0G0YQG2"/>
<accession>A0A0G0YQG2</accession>
<reference evidence="3 4" key="1">
    <citation type="journal article" date="2015" name="Nature">
        <title>rRNA introns, odd ribosomes, and small enigmatic genomes across a large radiation of phyla.</title>
        <authorList>
            <person name="Brown C.T."/>
            <person name="Hug L.A."/>
            <person name="Thomas B.C."/>
            <person name="Sharon I."/>
            <person name="Castelle C.J."/>
            <person name="Singh A."/>
            <person name="Wilkins M.J."/>
            <person name="Williams K.H."/>
            <person name="Banfield J.F."/>
        </authorList>
    </citation>
    <scope>NUCLEOTIDE SEQUENCE [LARGE SCALE GENOMIC DNA]</scope>
</reference>
<gene>
    <name evidence="3" type="ORF">UV00_C0005G0022</name>
</gene>
<keyword evidence="1" id="KW-0175">Coiled coil</keyword>
<evidence type="ECO:0000313" key="4">
    <source>
        <dbReference type="Proteomes" id="UP000033847"/>
    </source>
</evidence>
<organism evidence="3 4">
    <name type="scientific">candidate division WWE3 bacterium GW2011_GWF1_42_14</name>
    <dbReference type="NCBI Taxonomy" id="1619138"/>
    <lineage>
        <taxon>Bacteria</taxon>
        <taxon>Katanobacteria</taxon>
    </lineage>
</organism>
<feature type="compositionally biased region" description="Gly residues" evidence="2">
    <location>
        <begin position="10"/>
        <end position="28"/>
    </location>
</feature>
<feature type="region of interest" description="Disordered" evidence="2">
    <location>
        <begin position="1"/>
        <end position="28"/>
    </location>
</feature>
<protein>
    <recommendedName>
        <fullName evidence="5">Cytoplasmic protein</fullName>
    </recommendedName>
</protein>
<proteinExistence type="predicted"/>
<comment type="caution">
    <text evidence="3">The sequence shown here is derived from an EMBL/GenBank/DDBJ whole genome shotgun (WGS) entry which is preliminary data.</text>
</comment>
<name>A0A0G0YQG2_UNCKA</name>
<dbReference type="InterPro" id="IPR035205">
    <property type="entry name" value="DUF5320"/>
</dbReference>
<sequence length="83" mass="9185">MPYFDRTGPQGQGPMTGRGMGPCGGDMGFGRRGFGRGYGRGLRSWFASPTKAQIKEGLAQYRKDLENELEQVKAEQKGLEEEK</sequence>
<evidence type="ECO:0000313" key="3">
    <source>
        <dbReference type="EMBL" id="KKS38839.1"/>
    </source>
</evidence>
<evidence type="ECO:0000256" key="2">
    <source>
        <dbReference type="SAM" id="MobiDB-lite"/>
    </source>
</evidence>
<feature type="coiled-coil region" evidence="1">
    <location>
        <begin position="51"/>
        <end position="82"/>
    </location>
</feature>
<evidence type="ECO:0000256" key="1">
    <source>
        <dbReference type="SAM" id="Coils"/>
    </source>
</evidence>